<keyword evidence="2" id="KW-1185">Reference proteome</keyword>
<comment type="caution">
    <text evidence="1">The sequence shown here is derived from an EMBL/GenBank/DDBJ whole genome shotgun (WGS) entry which is preliminary data.</text>
</comment>
<organism evidence="1 2">
    <name type="scientific">Tengunoibacter tsumagoiensis</name>
    <dbReference type="NCBI Taxonomy" id="2014871"/>
    <lineage>
        <taxon>Bacteria</taxon>
        <taxon>Bacillati</taxon>
        <taxon>Chloroflexota</taxon>
        <taxon>Ktedonobacteria</taxon>
        <taxon>Ktedonobacterales</taxon>
        <taxon>Dictyobacteraceae</taxon>
        <taxon>Tengunoibacter</taxon>
    </lineage>
</organism>
<dbReference type="RefSeq" id="WP_126580589.1">
    <property type="nucleotide sequence ID" value="NZ_BIFR01000001.1"/>
</dbReference>
<dbReference type="AlphaFoldDB" id="A0A402A1U1"/>
<proteinExistence type="predicted"/>
<evidence type="ECO:0000313" key="1">
    <source>
        <dbReference type="EMBL" id="GCE13022.1"/>
    </source>
</evidence>
<dbReference type="Proteomes" id="UP000287352">
    <property type="component" value="Unassembled WGS sequence"/>
</dbReference>
<evidence type="ECO:0000313" key="2">
    <source>
        <dbReference type="Proteomes" id="UP000287352"/>
    </source>
</evidence>
<reference evidence="2" key="1">
    <citation type="submission" date="2018-12" db="EMBL/GenBank/DDBJ databases">
        <title>Tengunoibacter tsumagoiensis gen. nov., sp. nov., Dictyobacter kobayashii sp. nov., D. alpinus sp. nov., and D. joshuensis sp. nov. and description of Dictyobacteraceae fam. nov. within the order Ktedonobacterales isolated from Tengu-no-mugimeshi.</title>
        <authorList>
            <person name="Wang C.M."/>
            <person name="Zheng Y."/>
            <person name="Sakai Y."/>
            <person name="Toyoda A."/>
            <person name="Minakuchi Y."/>
            <person name="Abe K."/>
            <person name="Yokota A."/>
            <person name="Yabe S."/>
        </authorList>
    </citation>
    <scope>NUCLEOTIDE SEQUENCE [LARGE SCALE GENOMIC DNA]</scope>
    <source>
        <strain evidence="2">Uno3</strain>
    </source>
</reference>
<dbReference type="OrthoDB" id="157371at2"/>
<accession>A0A402A1U1</accession>
<dbReference type="EMBL" id="BIFR01000001">
    <property type="protein sequence ID" value="GCE13022.1"/>
    <property type="molecule type" value="Genomic_DNA"/>
</dbReference>
<name>A0A402A1U1_9CHLR</name>
<protein>
    <submittedName>
        <fullName evidence="1">Uncharacterized protein</fullName>
    </submittedName>
</protein>
<sequence>MLAEEFIVIDVESPLWETARPILNAVLRLEQQDEDSATWYGWQKPVLTAFLEGLPAHCTLLVGVWSGEQSIEGQEQVRETLLTGWVAEVVKGRVQSLRTFAALADTDLPPLEQLEPGYQDAMALMRATRKLIAPVAWALFTDKATWDEWIFSDQGLDKGEHLASLAQQGRCVLLGSQTAHRF</sequence>
<gene>
    <name evidence="1" type="ORF">KTT_28810</name>
</gene>